<dbReference type="InterPro" id="IPR007197">
    <property type="entry name" value="rSAM"/>
</dbReference>
<evidence type="ECO:0000256" key="5">
    <source>
        <dbReference type="ARBA" id="ARBA00022723"/>
    </source>
</evidence>
<dbReference type="PROSITE" id="PS51918">
    <property type="entry name" value="RADICAL_SAM"/>
    <property type="match status" value="1"/>
</dbReference>
<dbReference type="SFLD" id="SFLDG01123">
    <property type="entry name" value="methyltransferase_(Class_B)"/>
    <property type="match status" value="1"/>
</dbReference>
<gene>
    <name evidence="9" type="ORF">MNV_590046</name>
</gene>
<dbReference type="InterPro" id="IPR034466">
    <property type="entry name" value="Methyltransferase_Class_B"/>
</dbReference>
<keyword evidence="4" id="KW-0949">S-adenosyl-L-methionine</keyword>
<dbReference type="GO" id="GO:0003824">
    <property type="term" value="F:catalytic activity"/>
    <property type="evidence" value="ECO:0007669"/>
    <property type="project" value="InterPro"/>
</dbReference>
<evidence type="ECO:0000259" key="8">
    <source>
        <dbReference type="PROSITE" id="PS51918"/>
    </source>
</evidence>
<evidence type="ECO:0000313" key="10">
    <source>
        <dbReference type="Proteomes" id="UP000218615"/>
    </source>
</evidence>
<dbReference type="AlphaFoldDB" id="A0A284VSE8"/>
<reference evidence="10" key="1">
    <citation type="submission" date="2017-06" db="EMBL/GenBank/DDBJ databases">
        <authorList>
            <person name="Cremers G."/>
        </authorList>
    </citation>
    <scope>NUCLEOTIDE SEQUENCE [LARGE SCALE GENOMIC DNA]</scope>
</reference>
<dbReference type="PANTHER" id="PTHR43409">
    <property type="entry name" value="ANAEROBIC MAGNESIUM-PROTOPORPHYRIN IX MONOMETHYL ESTER CYCLASE-RELATED"/>
    <property type="match status" value="1"/>
</dbReference>
<dbReference type="Proteomes" id="UP000218615">
    <property type="component" value="Unassembled WGS sequence"/>
</dbReference>
<keyword evidence="3" id="KW-0808">Transferase</keyword>
<keyword evidence="5" id="KW-0479">Metal-binding</keyword>
<organism evidence="9 10">
    <name type="scientific">Candidatus Methanoperedens nitratireducens</name>
    <dbReference type="NCBI Taxonomy" id="1392998"/>
    <lineage>
        <taxon>Archaea</taxon>
        <taxon>Methanobacteriati</taxon>
        <taxon>Methanobacteriota</taxon>
        <taxon>Stenosarchaea group</taxon>
        <taxon>Methanomicrobia</taxon>
        <taxon>Methanosarcinales</taxon>
        <taxon>ANME-2 cluster</taxon>
        <taxon>Candidatus Methanoperedentaceae</taxon>
        <taxon>Candidatus Methanoperedens</taxon>
    </lineage>
</organism>
<dbReference type="GO" id="GO:0046872">
    <property type="term" value="F:metal ion binding"/>
    <property type="evidence" value="ECO:0007669"/>
    <property type="project" value="UniProtKB-KW"/>
</dbReference>
<evidence type="ECO:0000313" key="9">
    <source>
        <dbReference type="EMBL" id="SNQ62113.1"/>
    </source>
</evidence>
<dbReference type="InterPro" id="IPR051198">
    <property type="entry name" value="BchE-like"/>
</dbReference>
<evidence type="ECO:0000256" key="3">
    <source>
        <dbReference type="ARBA" id="ARBA00022679"/>
    </source>
</evidence>
<dbReference type="SFLD" id="SFLDG01082">
    <property type="entry name" value="B12-binding_domain_containing"/>
    <property type="match status" value="1"/>
</dbReference>
<sequence length="486" mass="55348">MRICIAYPPILKNGRYPLLGQNRQFRYSSSEAVRIYPIVPATAATILHQAGYDVLFLDGINQRLNPESFKEKLDAFNPDLLVMETKTPIIRQHWDYIGRIKKGREIKCVLVGDHVSALPEETMKHSSTDYVITGGDHDIGLLSLCRHLSEGLPLCGGIWYRENGQIKNTGEPVPIPDLDKLPLIDRELTGWENYGEAYLYKPCTYIMSGRGCGGGPRGVGTCGFCVWQHNFWNCKARLRSPQSVAEEIEQLVNKYKVKEVFDDNEGGAVWNKKWMREFYSEMKDRGLPGRVMLSTNARADTLDEETCKLLKDTGFRLLKVGLESGNNKTLQKLNKKETVEDIKAGVKNAKDHGLIVMLTIMVGYPWETLEDAEKTYQVARELMLYKTKFGDSLQASVIVPYPGTPLYEEAVEKGWFIVDPKDYEKLDMSQPVLKTHPVPLEWCDRMWGIHKEPMFITKSMLTLRSFNDLKLAYTGYKSVSGHKKDF</sequence>
<dbReference type="OrthoDB" id="146368at2157"/>
<dbReference type="CDD" id="cd01335">
    <property type="entry name" value="Radical_SAM"/>
    <property type="match status" value="1"/>
</dbReference>
<evidence type="ECO:0000256" key="1">
    <source>
        <dbReference type="ARBA" id="ARBA00001966"/>
    </source>
</evidence>
<proteinExistence type="predicted"/>
<comment type="cofactor">
    <cofactor evidence="1">
        <name>[4Fe-4S] cluster</name>
        <dbReference type="ChEBI" id="CHEBI:49883"/>
    </cofactor>
</comment>
<protein>
    <submittedName>
        <fullName evidence="9">Radical SAM protein</fullName>
    </submittedName>
</protein>
<keyword evidence="10" id="KW-1185">Reference proteome</keyword>
<evidence type="ECO:0000256" key="6">
    <source>
        <dbReference type="ARBA" id="ARBA00023004"/>
    </source>
</evidence>
<dbReference type="InterPro" id="IPR006638">
    <property type="entry name" value="Elp3/MiaA/NifB-like_rSAM"/>
</dbReference>
<dbReference type="PANTHER" id="PTHR43409:SF7">
    <property type="entry name" value="BLL1977 PROTEIN"/>
    <property type="match status" value="1"/>
</dbReference>
<dbReference type="Gene3D" id="3.40.50.280">
    <property type="entry name" value="Cobalamin-binding domain"/>
    <property type="match status" value="1"/>
</dbReference>
<dbReference type="InterPro" id="IPR058240">
    <property type="entry name" value="rSAM_sf"/>
</dbReference>
<evidence type="ECO:0000256" key="7">
    <source>
        <dbReference type="ARBA" id="ARBA00023014"/>
    </source>
</evidence>
<dbReference type="SMART" id="SM00729">
    <property type="entry name" value="Elp3"/>
    <property type="match status" value="1"/>
</dbReference>
<feature type="domain" description="Radical SAM core" evidence="8">
    <location>
        <begin position="198"/>
        <end position="437"/>
    </location>
</feature>
<dbReference type="EMBL" id="FZMP01000206">
    <property type="protein sequence ID" value="SNQ62113.1"/>
    <property type="molecule type" value="Genomic_DNA"/>
</dbReference>
<keyword evidence="7" id="KW-0411">Iron-sulfur</keyword>
<dbReference type="RefSeq" id="WP_096206721.1">
    <property type="nucleotide sequence ID" value="NZ_FZMP01000206.1"/>
</dbReference>
<dbReference type="SFLD" id="SFLDS00029">
    <property type="entry name" value="Radical_SAM"/>
    <property type="match status" value="1"/>
</dbReference>
<accession>A0A284VSE8</accession>
<name>A0A284VSE8_9EURY</name>
<dbReference type="SUPFAM" id="SSF102114">
    <property type="entry name" value="Radical SAM enzymes"/>
    <property type="match status" value="1"/>
</dbReference>
<evidence type="ECO:0000256" key="2">
    <source>
        <dbReference type="ARBA" id="ARBA00022603"/>
    </source>
</evidence>
<evidence type="ECO:0000256" key="4">
    <source>
        <dbReference type="ARBA" id="ARBA00022691"/>
    </source>
</evidence>
<keyword evidence="6" id="KW-0408">Iron</keyword>
<keyword evidence="2" id="KW-0489">Methyltransferase</keyword>
<dbReference type="InterPro" id="IPR023404">
    <property type="entry name" value="rSAM_horseshoe"/>
</dbReference>
<dbReference type="Pfam" id="PF04055">
    <property type="entry name" value="Radical_SAM"/>
    <property type="match status" value="1"/>
</dbReference>
<dbReference type="GO" id="GO:0051539">
    <property type="term" value="F:4 iron, 4 sulfur cluster binding"/>
    <property type="evidence" value="ECO:0007669"/>
    <property type="project" value="UniProtKB-KW"/>
</dbReference>
<dbReference type="Gene3D" id="3.80.30.20">
    <property type="entry name" value="tm_1862 like domain"/>
    <property type="match status" value="1"/>
</dbReference>